<name>A0A1J4JML9_9EUKA</name>
<dbReference type="GO" id="GO:0005509">
    <property type="term" value="F:calcium ion binding"/>
    <property type="evidence" value="ECO:0007669"/>
    <property type="project" value="TreeGrafter"/>
</dbReference>
<evidence type="ECO:0000259" key="3">
    <source>
        <dbReference type="PROSITE" id="PS50004"/>
    </source>
</evidence>
<evidence type="ECO:0000313" key="4">
    <source>
        <dbReference type="EMBL" id="OHT00359.1"/>
    </source>
</evidence>
<gene>
    <name evidence="4" type="ORF">TRFO_33011</name>
</gene>
<evidence type="ECO:0000256" key="2">
    <source>
        <dbReference type="ARBA" id="ARBA00022837"/>
    </source>
</evidence>
<dbReference type="GeneID" id="94843525"/>
<dbReference type="AlphaFoldDB" id="A0A1J4JML9"/>
<proteinExistence type="predicted"/>
<sequence length="307" mass="34319">MAVRLHIKICEARKVLKMDLGGKSDPYITLKLKSQEKKKELIKRTQVISNTTDPIWNQEFDIVAELSDTLLIDMFDEDIKKDDKMMDQLSYPVNKWKVGGGVDHLEVDLKLKKKKAGTLVFEVEAFEAEGSAPPPEPVQERAANLAVPCKLHIRAVDGKGLKKMDVGGKSDPYLTFQLKSDKKSKQKSQVISNSCDPVWNQDFVFNVADWNSEVLLVNMWDEDIAKDDKMMNELEFPLASWPIGSHNVFDDNIKLKKKSAGHLHLEFNVLNVDDAVPANEAPPAAQAAPPPAAAGSVQVRIKIYDAK</sequence>
<keyword evidence="2" id="KW-0106">Calcium</keyword>
<evidence type="ECO:0000313" key="5">
    <source>
        <dbReference type="Proteomes" id="UP000179807"/>
    </source>
</evidence>
<comment type="caution">
    <text evidence="4">The sequence shown here is derived from an EMBL/GenBank/DDBJ whole genome shotgun (WGS) entry which is preliminary data.</text>
</comment>
<dbReference type="Pfam" id="PF00168">
    <property type="entry name" value="C2"/>
    <property type="match status" value="2"/>
</dbReference>
<protein>
    <recommendedName>
        <fullName evidence="3">C2 domain-containing protein</fullName>
    </recommendedName>
</protein>
<dbReference type="PANTHER" id="PTHR45911">
    <property type="entry name" value="C2 DOMAIN-CONTAINING PROTEIN"/>
    <property type="match status" value="1"/>
</dbReference>
<dbReference type="InterPro" id="IPR000008">
    <property type="entry name" value="C2_dom"/>
</dbReference>
<dbReference type="GO" id="GO:0016020">
    <property type="term" value="C:membrane"/>
    <property type="evidence" value="ECO:0007669"/>
    <property type="project" value="TreeGrafter"/>
</dbReference>
<dbReference type="Gene3D" id="2.60.40.150">
    <property type="entry name" value="C2 domain"/>
    <property type="match status" value="2"/>
</dbReference>
<keyword evidence="5" id="KW-1185">Reference proteome</keyword>
<dbReference type="InterPro" id="IPR035892">
    <property type="entry name" value="C2_domain_sf"/>
</dbReference>
<dbReference type="RefSeq" id="XP_068353495.1">
    <property type="nucleotide sequence ID" value="XM_068508821.1"/>
</dbReference>
<dbReference type="SMART" id="SM00239">
    <property type="entry name" value="C2"/>
    <property type="match status" value="2"/>
</dbReference>
<reference evidence="4" key="1">
    <citation type="submission" date="2016-10" db="EMBL/GenBank/DDBJ databases">
        <authorList>
            <person name="Benchimol M."/>
            <person name="Almeida L.G."/>
            <person name="Vasconcelos A.T."/>
            <person name="Perreira-Neves A."/>
            <person name="Rosa I.A."/>
            <person name="Tasca T."/>
            <person name="Bogo M.R."/>
            <person name="de Souza W."/>
        </authorList>
    </citation>
    <scope>NUCLEOTIDE SEQUENCE [LARGE SCALE GENOMIC DNA]</scope>
    <source>
        <strain evidence="4">K</strain>
    </source>
</reference>
<dbReference type="PROSITE" id="PS50004">
    <property type="entry name" value="C2"/>
    <property type="match status" value="2"/>
</dbReference>
<keyword evidence="1" id="KW-0479">Metal-binding</keyword>
<dbReference type="Proteomes" id="UP000179807">
    <property type="component" value="Unassembled WGS sequence"/>
</dbReference>
<feature type="domain" description="C2" evidence="3">
    <location>
        <begin position="130"/>
        <end position="251"/>
    </location>
</feature>
<dbReference type="SUPFAM" id="SSF49562">
    <property type="entry name" value="C2 domain (Calcium/lipid-binding domain, CaLB)"/>
    <property type="match status" value="2"/>
</dbReference>
<organism evidence="4 5">
    <name type="scientific">Tritrichomonas foetus</name>
    <dbReference type="NCBI Taxonomy" id="1144522"/>
    <lineage>
        <taxon>Eukaryota</taxon>
        <taxon>Metamonada</taxon>
        <taxon>Parabasalia</taxon>
        <taxon>Tritrichomonadida</taxon>
        <taxon>Tritrichomonadidae</taxon>
        <taxon>Tritrichomonas</taxon>
    </lineage>
</organism>
<dbReference type="OrthoDB" id="419768at2759"/>
<accession>A0A1J4JML9</accession>
<evidence type="ECO:0000256" key="1">
    <source>
        <dbReference type="ARBA" id="ARBA00022723"/>
    </source>
</evidence>
<dbReference type="PRINTS" id="PR00360">
    <property type="entry name" value="C2DOMAIN"/>
</dbReference>
<dbReference type="PANTHER" id="PTHR45911:SF4">
    <property type="entry name" value="MULTIPLE C2 AND TRANSMEMBRANE DOMAIN-CONTAINING PROTEIN"/>
    <property type="match status" value="1"/>
</dbReference>
<dbReference type="EMBL" id="MLAK01000959">
    <property type="protein sequence ID" value="OHT00359.1"/>
    <property type="molecule type" value="Genomic_DNA"/>
</dbReference>
<feature type="domain" description="C2" evidence="3">
    <location>
        <begin position="1"/>
        <end position="106"/>
    </location>
</feature>
<dbReference type="CDD" id="cd00030">
    <property type="entry name" value="C2"/>
    <property type="match status" value="2"/>
</dbReference>
<dbReference type="VEuPathDB" id="TrichDB:TRFO_33011"/>